<dbReference type="InterPro" id="IPR018741">
    <property type="entry name" value="DUF2288"/>
</dbReference>
<evidence type="ECO:0000313" key="2">
    <source>
        <dbReference type="Proteomes" id="UP000636888"/>
    </source>
</evidence>
<evidence type="ECO:0000313" key="1">
    <source>
        <dbReference type="EMBL" id="MBJ6726125.1"/>
    </source>
</evidence>
<protein>
    <submittedName>
        <fullName evidence="1">DUF2288 domain-containing protein</fullName>
    </submittedName>
</protein>
<comment type="caution">
    <text evidence="1">The sequence shown here is derived from an EMBL/GenBank/DDBJ whole genome shotgun (WGS) entry which is preliminary data.</text>
</comment>
<dbReference type="Pfam" id="PF10052">
    <property type="entry name" value="DUF2288"/>
    <property type="match status" value="1"/>
</dbReference>
<dbReference type="AlphaFoldDB" id="A0A8J7JMS6"/>
<keyword evidence="2" id="KW-1185">Reference proteome</keyword>
<dbReference type="Proteomes" id="UP000636888">
    <property type="component" value="Unassembled WGS sequence"/>
</dbReference>
<reference evidence="1" key="1">
    <citation type="submission" date="2020-12" db="EMBL/GenBank/DDBJ databases">
        <title>Geomonas sp. Red875, isolated from river sediment.</title>
        <authorList>
            <person name="Xu Z."/>
            <person name="Zhang Z."/>
            <person name="Masuda Y."/>
            <person name="Itoh H."/>
            <person name="Senoo K."/>
        </authorList>
    </citation>
    <scope>NUCLEOTIDE SEQUENCE</scope>
    <source>
        <strain evidence="1">Red875</strain>
    </source>
</reference>
<gene>
    <name evidence="1" type="ORF">JFN93_15525</name>
</gene>
<proteinExistence type="predicted"/>
<sequence length="100" mass="11262">MKVSQEELAKQIDVTDWFTLRAHLERGGLILVDRMLNLTEVGFAVASDDVQLIERWIASGMVGKPTAAQIETWDLERTRAFACLITSPYVLIQEAPTENE</sequence>
<accession>A0A8J7JMS6</accession>
<dbReference type="RefSeq" id="WP_199385014.1">
    <property type="nucleotide sequence ID" value="NZ_JAEMHM010000012.1"/>
</dbReference>
<organism evidence="1 2">
    <name type="scientific">Geomesophilobacter sediminis</name>
    <dbReference type="NCBI Taxonomy" id="2798584"/>
    <lineage>
        <taxon>Bacteria</taxon>
        <taxon>Pseudomonadati</taxon>
        <taxon>Thermodesulfobacteriota</taxon>
        <taxon>Desulfuromonadia</taxon>
        <taxon>Geobacterales</taxon>
        <taxon>Geobacteraceae</taxon>
        <taxon>Geomesophilobacter</taxon>
    </lineage>
</organism>
<dbReference type="EMBL" id="JAEMHM010000012">
    <property type="protein sequence ID" value="MBJ6726125.1"/>
    <property type="molecule type" value="Genomic_DNA"/>
</dbReference>
<name>A0A8J7JMS6_9BACT</name>